<dbReference type="PANTHER" id="PTHR11922:SF2">
    <property type="entry name" value="GMP SYNTHASE [GLUTAMINE-HYDROLYZING]"/>
    <property type="match status" value="1"/>
</dbReference>
<dbReference type="PROSITE" id="PS51553">
    <property type="entry name" value="GMPS_ATP_PPASE"/>
    <property type="match status" value="1"/>
</dbReference>
<dbReference type="Pfam" id="PF00117">
    <property type="entry name" value="GATase"/>
    <property type="match status" value="1"/>
</dbReference>
<sequence length="515" mass="57099">MKNELVIVLDFGGQYNQLVARRVRECNVYCEIYSYRIDIEKIKAMNPKGIILTGGPNSCYEADSPTYTKELFELGIPVLGLCYGAQLMMHVLGGKVTKAEVREYGKTEVLIDKKDSKVFEGVEASTTCWMSHFDYIAQVAPGFEITAHTADCPVAAAENAEKKLYAIQFHPEVLHTVRGKEMLYNFVRGVCECSGDWKMDAFVENAVADIREKVGDGKVLLALSGGVDSSVAAGLLSRAIGKQLTCVFVDHGLLRKNEGDEVEAVFGPEGNFDLNFIRVNAQERYYNKLAGVTEPEQKRKIIGEEFIRVFEEEAKKIGAVDFLAQGTIYPDVVESGLGGESAVIKSHHNVGGLPDFVDFKEIIEPLRDLFKDEVRKVGLELGIPEDLVFRQPFPGPGLGIRIIGEVTAEKVRIVQDADAIYREEIANAGLAREVNQYFAALTNMRSVGVMGDERTYDYAVALRAVKTIDFMTAEAADIPFEVLQKVMSRIINEVKGVNRVFYDLTSKPPGTIEFE</sequence>
<evidence type="ECO:0000256" key="3">
    <source>
        <dbReference type="ARBA" id="ARBA00022598"/>
    </source>
</evidence>
<proteinExistence type="inferred from homology"/>
<feature type="domain" description="GMPS ATP-PPase" evidence="11">
    <location>
        <begin position="197"/>
        <end position="390"/>
    </location>
</feature>
<dbReference type="Gene3D" id="3.30.300.10">
    <property type="match status" value="1"/>
</dbReference>
<dbReference type="GO" id="GO:0003921">
    <property type="term" value="F:GMP synthase activity"/>
    <property type="evidence" value="ECO:0007669"/>
    <property type="project" value="InterPro"/>
</dbReference>
<dbReference type="HAMAP" id="MF_00344">
    <property type="entry name" value="GMP_synthase"/>
    <property type="match status" value="1"/>
</dbReference>
<evidence type="ECO:0000256" key="4">
    <source>
        <dbReference type="ARBA" id="ARBA00022741"/>
    </source>
</evidence>
<reference evidence="12" key="2">
    <citation type="submission" date="2022-11" db="EMBL/GenBank/DDBJ databases">
        <title>Draft genome sequence of Sellimonas catena strain 12EGH17.</title>
        <authorList>
            <person name="Hisatomi A."/>
            <person name="Ohkuma M."/>
            <person name="Sakamoto M."/>
        </authorList>
    </citation>
    <scope>NUCLEOTIDE SEQUENCE</scope>
    <source>
        <strain evidence="12">12EGH17</strain>
    </source>
</reference>
<comment type="catalytic activity">
    <reaction evidence="9">
        <text>XMP + L-glutamine + ATP + H2O = GMP + L-glutamate + AMP + diphosphate + 2 H(+)</text>
        <dbReference type="Rhea" id="RHEA:11680"/>
        <dbReference type="ChEBI" id="CHEBI:15377"/>
        <dbReference type="ChEBI" id="CHEBI:15378"/>
        <dbReference type="ChEBI" id="CHEBI:29985"/>
        <dbReference type="ChEBI" id="CHEBI:30616"/>
        <dbReference type="ChEBI" id="CHEBI:33019"/>
        <dbReference type="ChEBI" id="CHEBI:57464"/>
        <dbReference type="ChEBI" id="CHEBI:58115"/>
        <dbReference type="ChEBI" id="CHEBI:58359"/>
        <dbReference type="ChEBI" id="CHEBI:456215"/>
        <dbReference type="EC" id="6.3.5.2"/>
    </reaction>
</comment>
<dbReference type="Gene3D" id="3.40.50.880">
    <property type="match status" value="1"/>
</dbReference>
<dbReference type="Proteomes" id="UP001145094">
    <property type="component" value="Unassembled WGS sequence"/>
</dbReference>
<dbReference type="SUPFAM" id="SSF52402">
    <property type="entry name" value="Adenine nucleotide alpha hydrolases-like"/>
    <property type="match status" value="1"/>
</dbReference>
<dbReference type="EMBL" id="BSBO01000013">
    <property type="protein sequence ID" value="GLG04317.1"/>
    <property type="molecule type" value="Genomic_DNA"/>
</dbReference>
<comment type="subunit">
    <text evidence="9">Homodimer.</text>
</comment>
<dbReference type="AlphaFoldDB" id="A0A9W6FGC0"/>
<dbReference type="InterPro" id="IPR017926">
    <property type="entry name" value="GATASE"/>
</dbReference>
<evidence type="ECO:0000256" key="6">
    <source>
        <dbReference type="ARBA" id="ARBA00022755"/>
    </source>
</evidence>
<keyword evidence="4 9" id="KW-0547">Nucleotide-binding</keyword>
<dbReference type="EMBL" id="BSCH01000013">
    <property type="protein sequence ID" value="GLG90770.1"/>
    <property type="molecule type" value="Genomic_DNA"/>
</dbReference>
<protein>
    <recommendedName>
        <fullName evidence="9">GMP synthase [glutamine-hydrolyzing]</fullName>
        <ecNumber evidence="9">6.3.5.2</ecNumber>
    </recommendedName>
    <alternativeName>
        <fullName evidence="9">GMP synthetase</fullName>
    </alternativeName>
    <alternativeName>
        <fullName evidence="9">Glutamine amidotransferase</fullName>
    </alternativeName>
</protein>
<dbReference type="InterPro" id="IPR025777">
    <property type="entry name" value="GMPS_ATP_PPase_dom"/>
</dbReference>
<dbReference type="SUPFAM" id="SSF52317">
    <property type="entry name" value="Class I glutamine amidotransferase-like"/>
    <property type="match status" value="1"/>
</dbReference>
<dbReference type="PRINTS" id="PR00096">
    <property type="entry name" value="GATASE"/>
</dbReference>
<dbReference type="InterPro" id="IPR014729">
    <property type="entry name" value="Rossmann-like_a/b/a_fold"/>
</dbReference>
<reference evidence="13 15" key="5">
    <citation type="journal article" date="2023" name="Int. J. Syst. Evol. Microbiol.">
        <title>Sellimonas catena sp. nov., isolated from human faeces.</title>
        <authorList>
            <person name="Hisatomi A."/>
            <person name="Ohkuma M."/>
            <person name="Sakamoto M."/>
        </authorList>
    </citation>
    <scope>NUCLEOTIDE SEQUENCE</scope>
    <source>
        <strain evidence="12 15">12EGH17</strain>
        <strain evidence="13">18CBH55</strain>
    </source>
</reference>
<evidence type="ECO:0000313" key="13">
    <source>
        <dbReference type="EMBL" id="GLG90770.1"/>
    </source>
</evidence>
<evidence type="ECO:0000256" key="1">
    <source>
        <dbReference type="ARBA" id="ARBA00002332"/>
    </source>
</evidence>
<dbReference type="NCBIfam" id="NF000848">
    <property type="entry name" value="PRK00074.1"/>
    <property type="match status" value="1"/>
</dbReference>
<evidence type="ECO:0000259" key="11">
    <source>
        <dbReference type="PROSITE" id="PS51553"/>
    </source>
</evidence>
<dbReference type="FunFam" id="3.40.50.880:FF:000001">
    <property type="entry name" value="GMP synthase [glutamine-hydrolyzing]"/>
    <property type="match status" value="1"/>
</dbReference>
<feature type="active site" evidence="9">
    <location>
        <position position="172"/>
    </location>
</feature>
<dbReference type="FunFam" id="3.40.50.620:FF:000001">
    <property type="entry name" value="GMP synthase [glutamine-hydrolyzing]"/>
    <property type="match status" value="1"/>
</dbReference>
<reference evidence="13" key="4">
    <citation type="submission" date="2022-11" db="EMBL/GenBank/DDBJ databases">
        <title>Draft genome sequence of Sellimonas catena strain 18CBH55.</title>
        <authorList>
            <person name="Atsushi H."/>
            <person name="Moriya O."/>
            <person name="Mitsuo S."/>
        </authorList>
    </citation>
    <scope>NUCLEOTIDE SEQUENCE</scope>
    <source>
        <strain evidence="13">18CBH55</strain>
    </source>
</reference>
<comment type="pathway">
    <text evidence="2 9">Purine metabolism; GMP biosynthesis; GMP from XMP (L-Gln route): step 1/1.</text>
</comment>
<evidence type="ECO:0000256" key="5">
    <source>
        <dbReference type="ARBA" id="ARBA00022749"/>
    </source>
</evidence>
<keyword evidence="7 9" id="KW-0067">ATP-binding</keyword>
<dbReference type="Pfam" id="PF00958">
    <property type="entry name" value="GMP_synt_C"/>
    <property type="match status" value="1"/>
</dbReference>
<name>A0A9W6FGC0_9FIRM</name>
<dbReference type="InterPro" id="IPR022955">
    <property type="entry name" value="GMP_synthase"/>
</dbReference>
<evidence type="ECO:0000313" key="12">
    <source>
        <dbReference type="EMBL" id="GLG04317.1"/>
    </source>
</evidence>
<dbReference type="NCBIfam" id="TIGR00884">
    <property type="entry name" value="guaA_Cterm"/>
    <property type="match status" value="1"/>
</dbReference>
<dbReference type="PRINTS" id="PR00099">
    <property type="entry name" value="CPSGATASE"/>
</dbReference>
<evidence type="ECO:0000256" key="9">
    <source>
        <dbReference type="HAMAP-Rule" id="MF_00344"/>
    </source>
</evidence>
<organism evidence="13 14">
    <name type="scientific">Sellimonas catena</name>
    <dbReference type="NCBI Taxonomy" id="2994035"/>
    <lineage>
        <taxon>Bacteria</taxon>
        <taxon>Bacillati</taxon>
        <taxon>Bacillota</taxon>
        <taxon>Clostridia</taxon>
        <taxon>Lachnospirales</taxon>
        <taxon>Lachnospiraceae</taxon>
        <taxon>Sellimonas</taxon>
    </lineage>
</organism>
<evidence type="ECO:0000256" key="10">
    <source>
        <dbReference type="PROSITE-ProRule" id="PRU00886"/>
    </source>
</evidence>
<dbReference type="GO" id="GO:0005829">
    <property type="term" value="C:cytosol"/>
    <property type="evidence" value="ECO:0007669"/>
    <property type="project" value="TreeGrafter"/>
</dbReference>
<dbReference type="EC" id="6.3.5.2" evidence="9"/>
<feature type="active site" description="Nucleophile" evidence="9">
    <location>
        <position position="82"/>
    </location>
</feature>
<dbReference type="FunFam" id="3.30.300.10:FF:000002">
    <property type="entry name" value="GMP synthase [glutamine-hydrolyzing]"/>
    <property type="match status" value="1"/>
</dbReference>
<evidence type="ECO:0000313" key="14">
    <source>
        <dbReference type="Proteomes" id="UP001145094"/>
    </source>
</evidence>
<dbReference type="CDD" id="cd01742">
    <property type="entry name" value="GATase1_GMP_Synthase"/>
    <property type="match status" value="1"/>
</dbReference>
<dbReference type="CDD" id="cd01997">
    <property type="entry name" value="GMP_synthase_C"/>
    <property type="match status" value="1"/>
</dbReference>
<keyword evidence="3 9" id="KW-0436">Ligase</keyword>
<dbReference type="Proteomes" id="UP001145145">
    <property type="component" value="Unassembled WGS sequence"/>
</dbReference>
<evidence type="ECO:0000256" key="8">
    <source>
        <dbReference type="ARBA" id="ARBA00022962"/>
    </source>
</evidence>
<evidence type="ECO:0000256" key="7">
    <source>
        <dbReference type="ARBA" id="ARBA00022840"/>
    </source>
</evidence>
<dbReference type="PANTHER" id="PTHR11922">
    <property type="entry name" value="GMP SYNTHASE-RELATED"/>
    <property type="match status" value="1"/>
</dbReference>
<dbReference type="InterPro" id="IPR001674">
    <property type="entry name" value="GMP_synth_C"/>
</dbReference>
<dbReference type="NCBIfam" id="TIGR00888">
    <property type="entry name" value="guaA_Nterm"/>
    <property type="match status" value="1"/>
</dbReference>
<keyword evidence="6 9" id="KW-0658">Purine biosynthesis</keyword>
<dbReference type="Gene3D" id="3.40.50.620">
    <property type="entry name" value="HUPs"/>
    <property type="match status" value="1"/>
</dbReference>
<dbReference type="InterPro" id="IPR029062">
    <property type="entry name" value="Class_I_gatase-like"/>
</dbReference>
<dbReference type="RefSeq" id="WP_138373305.1">
    <property type="nucleotide sequence ID" value="NZ_BSBO01000013.1"/>
</dbReference>
<keyword evidence="5 9" id="KW-0332">GMP biosynthesis</keyword>
<gene>
    <name evidence="9 13" type="primary">guaA</name>
    <name evidence="12" type="ORF">Selli1_14910</name>
    <name evidence="13" type="ORF">Selli2_21970</name>
</gene>
<dbReference type="GO" id="GO:0005524">
    <property type="term" value="F:ATP binding"/>
    <property type="evidence" value="ECO:0007669"/>
    <property type="project" value="UniProtKB-UniRule"/>
</dbReference>
<keyword evidence="8 9" id="KW-0315">Glutamine amidotransferase</keyword>
<evidence type="ECO:0000313" key="15">
    <source>
        <dbReference type="Proteomes" id="UP001145145"/>
    </source>
</evidence>
<feature type="active site" evidence="9">
    <location>
        <position position="170"/>
    </location>
</feature>
<accession>A0A9W6FGC0</accession>
<dbReference type="PROSITE" id="PS51273">
    <property type="entry name" value="GATASE_TYPE_1"/>
    <property type="match status" value="1"/>
</dbReference>
<comment type="caution">
    <text evidence="13">The sequence shown here is derived from an EMBL/GenBank/DDBJ whole genome shotgun (WGS) entry which is preliminary data.</text>
</comment>
<reference evidence="13" key="3">
    <citation type="submission" date="2022-11" db="EMBL/GenBank/DDBJ databases">
        <title>Draft genome sequence of Sellimonas catena strain 18CBH55.</title>
        <authorList>
            <person name="Hisatomi A."/>
            <person name="Ohkuma M."/>
            <person name="Sakamoto M."/>
        </authorList>
    </citation>
    <scope>NUCLEOTIDE SEQUENCE</scope>
    <source>
        <strain evidence="13">18CBH55</strain>
    </source>
</reference>
<keyword evidence="15" id="KW-1185">Reference proteome</keyword>
<feature type="binding site" evidence="10">
    <location>
        <begin position="224"/>
        <end position="230"/>
    </location>
    <ligand>
        <name>ATP</name>
        <dbReference type="ChEBI" id="CHEBI:30616"/>
    </ligand>
</feature>
<reference evidence="12" key="1">
    <citation type="submission" date="2022-11" db="EMBL/GenBank/DDBJ databases">
        <title>Draft genome sequence of Sellimonas catena strain 12EGH17.</title>
        <authorList>
            <person name="Atsushi H."/>
            <person name="Moriya O."/>
            <person name="Mitsuo S."/>
        </authorList>
    </citation>
    <scope>NUCLEOTIDE SEQUENCE</scope>
    <source>
        <strain evidence="12">12EGH17</strain>
    </source>
</reference>
<dbReference type="InterPro" id="IPR004739">
    <property type="entry name" value="GMP_synth_GATase"/>
</dbReference>
<comment type="function">
    <text evidence="1 9">Catalyzes the synthesis of GMP from XMP.</text>
</comment>
<evidence type="ECO:0000256" key="2">
    <source>
        <dbReference type="ARBA" id="ARBA00005153"/>
    </source>
</evidence>